<keyword evidence="1" id="KW-0732">Signal</keyword>
<dbReference type="PANTHER" id="PTHR42953:SF2">
    <property type="entry name" value="ADHESION PROTEIN"/>
    <property type="match status" value="1"/>
</dbReference>
<dbReference type="CDD" id="cd01145">
    <property type="entry name" value="TroA_c"/>
    <property type="match status" value="1"/>
</dbReference>
<dbReference type="InterPro" id="IPR050492">
    <property type="entry name" value="Bact_metal-bind_prot9"/>
</dbReference>
<organism evidence="2 3">
    <name type="scientific">Thiogranum longum</name>
    <dbReference type="NCBI Taxonomy" id="1537524"/>
    <lineage>
        <taxon>Bacteria</taxon>
        <taxon>Pseudomonadati</taxon>
        <taxon>Pseudomonadota</taxon>
        <taxon>Gammaproteobacteria</taxon>
        <taxon>Chromatiales</taxon>
        <taxon>Ectothiorhodospiraceae</taxon>
        <taxon>Thiogranum</taxon>
    </lineage>
</organism>
<dbReference type="Gene3D" id="3.40.50.1980">
    <property type="entry name" value="Nitrogenase molybdenum iron protein domain"/>
    <property type="match status" value="2"/>
</dbReference>
<evidence type="ECO:0000313" key="2">
    <source>
        <dbReference type="EMBL" id="TCK17733.1"/>
    </source>
</evidence>
<reference evidence="2 3" key="1">
    <citation type="submission" date="2019-03" db="EMBL/GenBank/DDBJ databases">
        <title>Genomic Encyclopedia of Type Strains, Phase IV (KMG-IV): sequencing the most valuable type-strain genomes for metagenomic binning, comparative biology and taxonomic classification.</title>
        <authorList>
            <person name="Goeker M."/>
        </authorList>
    </citation>
    <scope>NUCLEOTIDE SEQUENCE [LARGE SCALE GENOMIC DNA]</scope>
    <source>
        <strain evidence="2 3">DSM 19610</strain>
    </source>
</reference>
<evidence type="ECO:0000256" key="1">
    <source>
        <dbReference type="SAM" id="SignalP"/>
    </source>
</evidence>
<dbReference type="AlphaFoldDB" id="A0A4R1HB44"/>
<name>A0A4R1HB44_9GAMM</name>
<keyword evidence="3" id="KW-1185">Reference proteome</keyword>
<comment type="caution">
    <text evidence="2">The sequence shown here is derived from an EMBL/GenBank/DDBJ whole genome shotgun (WGS) entry which is preliminary data.</text>
</comment>
<protein>
    <submittedName>
        <fullName evidence="2">Zinc/manganese transport system substrate-binding protein</fullName>
    </submittedName>
</protein>
<sequence>MLRFMLWFGVLFSLPLPVMAAISVFACEPEWAALTREIAGEQVKVSSATNALQDPHHIQARPSLISRMRKADLVICTGAGLEAGWLPLLLRRANNPQILPGQPGYVEASSAVTLLDRPQRLDRAQGDIHASGNPHIQMNPNNLTAVARLLAQRLAVVDPEHAGQYRNNLDDFLQRWQAAISRWEKQAAPLKGMAVVVQHNSWLYLEQWLGLKQVATIEPKPGVPPSSADLARLVRTLEQHPASAILHAAYQDDRASKWLSRHTGIAEVSLPFTVGGSEKANDLFGLYDDTLQRLLAVVP</sequence>
<dbReference type="GO" id="GO:0046872">
    <property type="term" value="F:metal ion binding"/>
    <property type="evidence" value="ECO:0007669"/>
    <property type="project" value="InterPro"/>
</dbReference>
<dbReference type="Proteomes" id="UP000295707">
    <property type="component" value="Unassembled WGS sequence"/>
</dbReference>
<dbReference type="GO" id="GO:0030001">
    <property type="term" value="P:metal ion transport"/>
    <property type="evidence" value="ECO:0007669"/>
    <property type="project" value="InterPro"/>
</dbReference>
<dbReference type="SUPFAM" id="SSF53807">
    <property type="entry name" value="Helical backbone' metal receptor"/>
    <property type="match status" value="1"/>
</dbReference>
<dbReference type="Pfam" id="PF01297">
    <property type="entry name" value="ZnuA"/>
    <property type="match status" value="1"/>
</dbReference>
<dbReference type="PROSITE" id="PS51257">
    <property type="entry name" value="PROKAR_LIPOPROTEIN"/>
    <property type="match status" value="1"/>
</dbReference>
<gene>
    <name evidence="2" type="ORF">DFR30_0975</name>
</gene>
<accession>A0A4R1HB44</accession>
<dbReference type="OrthoDB" id="9810636at2"/>
<dbReference type="RefSeq" id="WP_132971586.1">
    <property type="nucleotide sequence ID" value="NZ_SMFX01000001.1"/>
</dbReference>
<feature type="signal peptide" evidence="1">
    <location>
        <begin position="1"/>
        <end position="20"/>
    </location>
</feature>
<evidence type="ECO:0000313" key="3">
    <source>
        <dbReference type="Proteomes" id="UP000295707"/>
    </source>
</evidence>
<dbReference type="EMBL" id="SMFX01000001">
    <property type="protein sequence ID" value="TCK17733.1"/>
    <property type="molecule type" value="Genomic_DNA"/>
</dbReference>
<proteinExistence type="predicted"/>
<feature type="chain" id="PRO_5020872240" evidence="1">
    <location>
        <begin position="21"/>
        <end position="299"/>
    </location>
</feature>
<dbReference type="InterPro" id="IPR006127">
    <property type="entry name" value="ZnuA-like"/>
</dbReference>
<dbReference type="PANTHER" id="PTHR42953">
    <property type="entry name" value="HIGH-AFFINITY ZINC UPTAKE SYSTEM PROTEIN ZNUA-RELATED"/>
    <property type="match status" value="1"/>
</dbReference>